<dbReference type="PROSITE" id="PS00198">
    <property type="entry name" value="4FE4S_FER_1"/>
    <property type="match status" value="1"/>
</dbReference>
<keyword evidence="6" id="KW-0813">Transport</keyword>
<dbReference type="EMBL" id="CP018800">
    <property type="protein sequence ID" value="ATX82191.1"/>
    <property type="molecule type" value="Genomic_DNA"/>
</dbReference>
<comment type="catalytic activity">
    <reaction evidence="6">
        <text>(R)-lactate + A = pyruvate + AH2</text>
        <dbReference type="Rhea" id="RHEA:15089"/>
        <dbReference type="ChEBI" id="CHEBI:13193"/>
        <dbReference type="ChEBI" id="CHEBI:15361"/>
        <dbReference type="ChEBI" id="CHEBI:16004"/>
        <dbReference type="ChEBI" id="CHEBI:17499"/>
    </reaction>
</comment>
<dbReference type="Pfam" id="PF13183">
    <property type="entry name" value="Fer4_8"/>
    <property type="match status" value="1"/>
</dbReference>
<evidence type="ECO:0000256" key="1">
    <source>
        <dbReference type="ARBA" id="ARBA00022485"/>
    </source>
</evidence>
<protein>
    <recommendedName>
        <fullName evidence="6">Glycolate oxidase iron-sulfur subunit</fullName>
        <ecNumber evidence="6">1.1.99.14</ecNumber>
    </recommendedName>
</protein>
<accession>A0A2K8L8J0</accession>
<dbReference type="InterPro" id="IPR017896">
    <property type="entry name" value="4Fe4S_Fe-S-bd"/>
</dbReference>
<dbReference type="InterPro" id="IPR012257">
    <property type="entry name" value="Glc_ox_4Fe-4S"/>
</dbReference>
<keyword evidence="1 6" id="KW-0004">4Fe-4S</keyword>
<dbReference type="KEGG" id="mfn:Ga0123462_1327"/>
<dbReference type="SUPFAM" id="SSF46548">
    <property type="entry name" value="alpha-helical ferredoxin"/>
    <property type="match status" value="1"/>
</dbReference>
<dbReference type="NCBIfam" id="NF008434">
    <property type="entry name" value="PRK11274.1"/>
    <property type="match status" value="1"/>
</dbReference>
<proteinExistence type="predicted"/>
<dbReference type="GO" id="GO:0019154">
    <property type="term" value="F:glycolate dehydrogenase activity"/>
    <property type="evidence" value="ECO:0007669"/>
    <property type="project" value="UniProtKB-EC"/>
</dbReference>
<comment type="cofactor">
    <cofactor evidence="6">
        <name>[4Fe-4S] cluster</name>
        <dbReference type="ChEBI" id="CHEBI:49883"/>
    </cofactor>
    <text evidence="6">Binds 2 [4Fe-4S] clusters.</text>
</comment>
<comment type="function">
    <text evidence="6">Component of a complex that catalyzes the oxidation of glycolate to glyoxylate.</text>
</comment>
<evidence type="ECO:0000256" key="3">
    <source>
        <dbReference type="ARBA" id="ARBA00022737"/>
    </source>
</evidence>
<keyword evidence="5 6" id="KW-0411">Iron-sulfur</keyword>
<reference evidence="8 9" key="1">
    <citation type="submission" date="2016-12" db="EMBL/GenBank/DDBJ databases">
        <title>Isolation and genomic insights into novel planktonic Zetaproteobacteria from stratified waters of the Chesapeake Bay.</title>
        <authorList>
            <person name="McAllister S.M."/>
            <person name="Kato S."/>
            <person name="Chan C.S."/>
            <person name="Chiu B.K."/>
            <person name="Field E.K."/>
        </authorList>
    </citation>
    <scope>NUCLEOTIDE SEQUENCE [LARGE SCALE GENOMIC DNA]</scope>
    <source>
        <strain evidence="8 9">CP-8</strain>
    </source>
</reference>
<dbReference type="GO" id="GO:0046872">
    <property type="term" value="F:metal ion binding"/>
    <property type="evidence" value="ECO:0007669"/>
    <property type="project" value="UniProtKB-UniRule"/>
</dbReference>
<comment type="catalytic activity">
    <reaction evidence="6">
        <text>glycolate + A = glyoxylate + AH2</text>
        <dbReference type="Rhea" id="RHEA:21264"/>
        <dbReference type="ChEBI" id="CHEBI:13193"/>
        <dbReference type="ChEBI" id="CHEBI:17499"/>
        <dbReference type="ChEBI" id="CHEBI:29805"/>
        <dbReference type="ChEBI" id="CHEBI:36655"/>
        <dbReference type="EC" id="1.1.99.14"/>
    </reaction>
</comment>
<keyword evidence="4 6" id="KW-0408">Iron</keyword>
<dbReference type="FunFam" id="1.10.1060.10:FF:000012">
    <property type="entry name" value="Glycolate oxidase iron-sulfur subunit"/>
    <property type="match status" value="1"/>
</dbReference>
<dbReference type="PANTHER" id="PTHR32479:SF17">
    <property type="entry name" value="GLYCOLATE OXIDASE IRON-SULFUR SUBUNIT"/>
    <property type="match status" value="1"/>
</dbReference>
<evidence type="ECO:0000256" key="6">
    <source>
        <dbReference type="PIRNR" id="PIRNR000139"/>
    </source>
</evidence>
<keyword evidence="6" id="KW-0249">Electron transport</keyword>
<evidence type="ECO:0000256" key="5">
    <source>
        <dbReference type="ARBA" id="ARBA00023014"/>
    </source>
</evidence>
<keyword evidence="9" id="KW-1185">Reference proteome</keyword>
<keyword evidence="3" id="KW-0677">Repeat</keyword>
<dbReference type="InterPro" id="IPR009051">
    <property type="entry name" value="Helical_ferredxn"/>
</dbReference>
<sequence>MQTKIPAGKLASEAGKEADRILRSCVHCGFCTATCPTYQLLGDELDGPRGRIYLIKEMLESGSASEKTREHLDRCLTCRSCESTCPSGVEYAHLLDIGRELCEAGTERPMVERIQRKAMTAILPNRTRFSLLLKGAGLFRPLLPQGLKALLPAVSRTKLDWPPRRHKRTVLMIEGCVQPVLDAGIDRAAAIVLDQAGISLQRTGIAQCCGALEHHLNASEAALERMRSNIDHWWADIEAGVEGIVSTASACALQLKEYGYLLRNDPAYAEKAKQISALAADISELVAGQDLPAANGGGEKIAFHASCTLQHGQKLSGVVETILEKSGFELVPVKGGHLCCGAAGTYTLLQPEIGEALRANKIESLEAGRPTRIATANIGCMKHIESASEIPVVHWIELLAELYEKPQTDRG</sequence>
<evidence type="ECO:0000256" key="2">
    <source>
        <dbReference type="ARBA" id="ARBA00022723"/>
    </source>
</evidence>
<dbReference type="GO" id="GO:0051539">
    <property type="term" value="F:4 iron, 4 sulfur cluster binding"/>
    <property type="evidence" value="ECO:0007669"/>
    <property type="project" value="UniProtKB-UniRule"/>
</dbReference>
<feature type="domain" description="4Fe-4S ferredoxin-type" evidence="7">
    <location>
        <begin position="16"/>
        <end position="47"/>
    </location>
</feature>
<evidence type="ECO:0000259" key="7">
    <source>
        <dbReference type="PROSITE" id="PS51379"/>
    </source>
</evidence>
<dbReference type="AlphaFoldDB" id="A0A2K8L8J0"/>
<dbReference type="EC" id="1.1.99.14" evidence="6"/>
<dbReference type="InterPro" id="IPR004017">
    <property type="entry name" value="Cys_rich_dom"/>
</dbReference>
<dbReference type="InterPro" id="IPR017900">
    <property type="entry name" value="4Fe4S_Fe_S_CS"/>
</dbReference>
<name>A0A2K8L8J0_9PROT</name>
<dbReference type="RefSeq" id="WP_100265570.1">
    <property type="nucleotide sequence ID" value="NZ_CP018800.1"/>
</dbReference>
<organism evidence="8 9">
    <name type="scientific">Mariprofundus ferrinatatus</name>
    <dbReference type="NCBI Taxonomy" id="1921087"/>
    <lineage>
        <taxon>Bacteria</taxon>
        <taxon>Pseudomonadati</taxon>
        <taxon>Pseudomonadota</taxon>
        <taxon>Candidatius Mariprofundia</taxon>
        <taxon>Mariprofundales</taxon>
        <taxon>Mariprofundaceae</taxon>
        <taxon>Mariprofundus</taxon>
    </lineage>
</organism>
<dbReference type="PANTHER" id="PTHR32479">
    <property type="entry name" value="GLYCOLATE OXIDASE IRON-SULFUR SUBUNIT"/>
    <property type="match status" value="1"/>
</dbReference>
<dbReference type="Gene3D" id="1.10.1060.10">
    <property type="entry name" value="Alpha-helical ferredoxin"/>
    <property type="match status" value="1"/>
</dbReference>
<dbReference type="PIRSF" id="PIRSF000139">
    <property type="entry name" value="Glc_ox_4Fe-4S"/>
    <property type="match status" value="1"/>
</dbReference>
<gene>
    <name evidence="8" type="ORF">Ga0123462_1327</name>
</gene>
<keyword evidence="2 6" id="KW-0479">Metal-binding</keyword>
<dbReference type="PROSITE" id="PS51379">
    <property type="entry name" value="4FE4S_FER_2"/>
    <property type="match status" value="2"/>
</dbReference>
<dbReference type="Proteomes" id="UP000231637">
    <property type="component" value="Chromosome"/>
</dbReference>
<evidence type="ECO:0000313" key="9">
    <source>
        <dbReference type="Proteomes" id="UP000231637"/>
    </source>
</evidence>
<dbReference type="OrthoDB" id="9765258at2"/>
<evidence type="ECO:0000313" key="8">
    <source>
        <dbReference type="EMBL" id="ATX82191.1"/>
    </source>
</evidence>
<evidence type="ECO:0000256" key="4">
    <source>
        <dbReference type="ARBA" id="ARBA00023004"/>
    </source>
</evidence>
<dbReference type="Pfam" id="PF02754">
    <property type="entry name" value="CCG"/>
    <property type="match status" value="2"/>
</dbReference>
<feature type="domain" description="4Fe-4S ferredoxin-type" evidence="7">
    <location>
        <begin position="66"/>
        <end position="89"/>
    </location>
</feature>